<dbReference type="Gene3D" id="3.30.420.40">
    <property type="match status" value="2"/>
</dbReference>
<reference evidence="2 3" key="1">
    <citation type="submission" date="2019-06" db="EMBL/GenBank/DDBJ databases">
        <title>Sequencing the genomes of 1000 actinobacteria strains.</title>
        <authorList>
            <person name="Klenk H.-P."/>
        </authorList>
    </citation>
    <scope>NUCLEOTIDE SEQUENCE [LARGE SCALE GENOMIC DNA]</scope>
    <source>
        <strain evidence="2 3">DSM 18607</strain>
    </source>
</reference>
<proteinExistence type="inferred from homology"/>
<comment type="caution">
    <text evidence="2">The sequence shown here is derived from an EMBL/GenBank/DDBJ whole genome shotgun (WGS) entry which is preliminary data.</text>
</comment>
<evidence type="ECO:0000313" key="3">
    <source>
        <dbReference type="Proteomes" id="UP000317893"/>
    </source>
</evidence>
<keyword evidence="3" id="KW-1185">Reference proteome</keyword>
<keyword evidence="2" id="KW-0808">Transferase</keyword>
<sequence>MTLAAAPLLLGVDVGGTKVQVALARPDGTVVDRRTGPTRAADGAEQVVARAADLARQLLTARAGRLVAVGAVCPGVPGPDGVLLAPTIDGWEDLRFADALRQRLGRLVGPGVPVAVGNDVKAGAASEAASGALVGSRCGVYLNLGTGLALAVVVDGVVLCGAHGVAGEIAYQLVAPGTPGARDGRAPLEEAVSGRVLDDRAAAAAGRRTTGVEVLLGDDVALRESLEPALALLDLALVNACCLLDPDVVVVAGGLVRAGDVLLPRLRRALERGVPVPPVVVPAHRPYDAPLHGALLLAERALGEHAPAVLEEPA</sequence>
<accession>A0A542E4X8</accession>
<dbReference type="InterPro" id="IPR000600">
    <property type="entry name" value="ROK"/>
</dbReference>
<dbReference type="AlphaFoldDB" id="A0A542E4X8"/>
<evidence type="ECO:0000313" key="2">
    <source>
        <dbReference type="EMBL" id="TQJ10377.1"/>
    </source>
</evidence>
<dbReference type="CDD" id="cd23763">
    <property type="entry name" value="ASKHA_ATPase_ROK"/>
    <property type="match status" value="1"/>
</dbReference>
<dbReference type="Pfam" id="PF00480">
    <property type="entry name" value="ROK"/>
    <property type="match status" value="1"/>
</dbReference>
<comment type="similarity">
    <text evidence="1">Belongs to the ROK (NagC/XylR) family.</text>
</comment>
<dbReference type="InterPro" id="IPR043129">
    <property type="entry name" value="ATPase_NBD"/>
</dbReference>
<evidence type="ECO:0000256" key="1">
    <source>
        <dbReference type="ARBA" id="ARBA00006479"/>
    </source>
</evidence>
<protein>
    <submittedName>
        <fullName evidence="2">Glucokinase</fullName>
    </submittedName>
</protein>
<gene>
    <name evidence="2" type="ORF">FB458_3497</name>
</gene>
<organism evidence="2 3">
    <name type="scientific">Lapillicoccus jejuensis</name>
    <dbReference type="NCBI Taxonomy" id="402171"/>
    <lineage>
        <taxon>Bacteria</taxon>
        <taxon>Bacillati</taxon>
        <taxon>Actinomycetota</taxon>
        <taxon>Actinomycetes</taxon>
        <taxon>Micrococcales</taxon>
        <taxon>Intrasporangiaceae</taxon>
        <taxon>Lapillicoccus</taxon>
    </lineage>
</organism>
<dbReference type="Proteomes" id="UP000317893">
    <property type="component" value="Unassembled WGS sequence"/>
</dbReference>
<dbReference type="SUPFAM" id="SSF53067">
    <property type="entry name" value="Actin-like ATPase domain"/>
    <property type="match status" value="1"/>
</dbReference>
<dbReference type="GO" id="GO:0016301">
    <property type="term" value="F:kinase activity"/>
    <property type="evidence" value="ECO:0007669"/>
    <property type="project" value="UniProtKB-KW"/>
</dbReference>
<dbReference type="RefSeq" id="WP_170185723.1">
    <property type="nucleotide sequence ID" value="NZ_BAAAPR010000015.1"/>
</dbReference>
<dbReference type="PANTHER" id="PTHR18964">
    <property type="entry name" value="ROK (REPRESSOR, ORF, KINASE) FAMILY"/>
    <property type="match status" value="1"/>
</dbReference>
<name>A0A542E4X8_9MICO</name>
<dbReference type="EMBL" id="VFMN01000001">
    <property type="protein sequence ID" value="TQJ10377.1"/>
    <property type="molecule type" value="Genomic_DNA"/>
</dbReference>
<dbReference type="PANTHER" id="PTHR18964:SF173">
    <property type="entry name" value="GLUCOKINASE"/>
    <property type="match status" value="1"/>
</dbReference>
<keyword evidence="2" id="KW-0418">Kinase</keyword>